<evidence type="ECO:0000313" key="3">
    <source>
        <dbReference type="Proteomes" id="UP000321083"/>
    </source>
</evidence>
<dbReference type="InterPro" id="IPR005532">
    <property type="entry name" value="SUMF_dom"/>
</dbReference>
<dbReference type="EMBL" id="SRHE01000984">
    <property type="protein sequence ID" value="TWW07847.1"/>
    <property type="molecule type" value="Genomic_DNA"/>
</dbReference>
<sequence length="190" mass="21824">MGRTEVTQGQWKKVMGTEPWKAEDYVREGDDYPAVYVSWADAVAFCKTLSDMEGRTYRLPTEAEWESACRGGTRTAFSFGDDEADLEKYAWFFANAYKTKEKYAHRVAQKLPNPFGLYDMHGNVWEWCSDWFGDYPSSPFRDPQGPDSGSFRVLRGGSWVGGPNLVRCALRNSITPEYRVFNYGFRLVLE</sequence>
<dbReference type="GO" id="GO:0120147">
    <property type="term" value="F:formylglycine-generating oxidase activity"/>
    <property type="evidence" value="ECO:0007669"/>
    <property type="project" value="TreeGrafter"/>
</dbReference>
<dbReference type="Proteomes" id="UP000321083">
    <property type="component" value="Unassembled WGS sequence"/>
</dbReference>
<protein>
    <recommendedName>
        <fullName evidence="1">Sulfatase-modifying factor enzyme-like domain-containing protein</fullName>
    </recommendedName>
</protein>
<evidence type="ECO:0000259" key="1">
    <source>
        <dbReference type="Pfam" id="PF03781"/>
    </source>
</evidence>
<dbReference type="SUPFAM" id="SSF56436">
    <property type="entry name" value="C-type lectin-like"/>
    <property type="match status" value="1"/>
</dbReference>
<gene>
    <name evidence="2" type="ORF">E3A20_30220</name>
</gene>
<organism evidence="2 3">
    <name type="scientific">Planctomyces bekefii</name>
    <dbReference type="NCBI Taxonomy" id="1653850"/>
    <lineage>
        <taxon>Bacteria</taxon>
        <taxon>Pseudomonadati</taxon>
        <taxon>Planctomycetota</taxon>
        <taxon>Planctomycetia</taxon>
        <taxon>Planctomycetales</taxon>
        <taxon>Planctomycetaceae</taxon>
        <taxon>Planctomyces</taxon>
    </lineage>
</organism>
<accession>A0A5C6M0J8</accession>
<keyword evidence="3" id="KW-1185">Reference proteome</keyword>
<dbReference type="Gene3D" id="3.90.1580.10">
    <property type="entry name" value="paralog of FGE (formylglycine-generating enzyme)"/>
    <property type="match status" value="1"/>
</dbReference>
<dbReference type="PANTHER" id="PTHR23150">
    <property type="entry name" value="SULFATASE MODIFYING FACTOR 1, 2"/>
    <property type="match status" value="1"/>
</dbReference>
<reference evidence="2 3" key="2">
    <citation type="submission" date="2019-08" db="EMBL/GenBank/DDBJ databases">
        <authorList>
            <person name="Henke P."/>
        </authorList>
    </citation>
    <scope>NUCLEOTIDE SEQUENCE [LARGE SCALE GENOMIC DNA]</scope>
    <source>
        <strain evidence="2">Phe10_nw2017</strain>
    </source>
</reference>
<dbReference type="InterPro" id="IPR042095">
    <property type="entry name" value="SUMF_sf"/>
</dbReference>
<proteinExistence type="predicted"/>
<dbReference type="InterPro" id="IPR051043">
    <property type="entry name" value="Sulfatase_Mod_Factor_Kinase"/>
</dbReference>
<reference evidence="2 3" key="1">
    <citation type="submission" date="2019-08" db="EMBL/GenBank/DDBJ databases">
        <title>100 year-old enigma solved: identification of Planctomyces bekefii, the type genus and species of the phylum Planctomycetes.</title>
        <authorList>
            <person name="Svetlana D.N."/>
            <person name="Overmann J."/>
        </authorList>
    </citation>
    <scope>NUCLEOTIDE SEQUENCE [LARGE SCALE GENOMIC DNA]</scope>
    <source>
        <strain evidence="2">Phe10_nw2017</strain>
    </source>
</reference>
<dbReference type="PANTHER" id="PTHR23150:SF19">
    <property type="entry name" value="FORMYLGLYCINE-GENERATING ENZYME"/>
    <property type="match status" value="1"/>
</dbReference>
<name>A0A5C6M0J8_9PLAN</name>
<evidence type="ECO:0000313" key="2">
    <source>
        <dbReference type="EMBL" id="TWW07847.1"/>
    </source>
</evidence>
<comment type="caution">
    <text evidence="2">The sequence shown here is derived from an EMBL/GenBank/DDBJ whole genome shotgun (WGS) entry which is preliminary data.</text>
</comment>
<dbReference type="Pfam" id="PF03781">
    <property type="entry name" value="FGE-sulfatase"/>
    <property type="match status" value="1"/>
</dbReference>
<feature type="domain" description="Sulfatase-modifying factor enzyme-like" evidence="1">
    <location>
        <begin position="1"/>
        <end position="188"/>
    </location>
</feature>
<dbReference type="InterPro" id="IPR016187">
    <property type="entry name" value="CTDL_fold"/>
</dbReference>
<dbReference type="AlphaFoldDB" id="A0A5C6M0J8"/>